<protein>
    <recommendedName>
        <fullName evidence="4">DUF4251 domain-containing protein</fullName>
    </recommendedName>
</protein>
<organism evidence="2 3">
    <name type="scientific">Odoribacter laneus YIT 12061</name>
    <dbReference type="NCBI Taxonomy" id="742817"/>
    <lineage>
        <taxon>Bacteria</taxon>
        <taxon>Pseudomonadati</taxon>
        <taxon>Bacteroidota</taxon>
        <taxon>Bacteroidia</taxon>
        <taxon>Bacteroidales</taxon>
        <taxon>Odoribacteraceae</taxon>
        <taxon>Odoribacter</taxon>
    </lineage>
</organism>
<proteinExistence type="predicted"/>
<dbReference type="GeneID" id="98069379"/>
<dbReference type="RefSeq" id="WP_009136964.1">
    <property type="nucleotide sequence ID" value="NZ_JH594596.1"/>
</dbReference>
<evidence type="ECO:0000256" key="1">
    <source>
        <dbReference type="SAM" id="SignalP"/>
    </source>
</evidence>
<reference evidence="2 3" key="1">
    <citation type="submission" date="2012-01" db="EMBL/GenBank/DDBJ databases">
        <title>The Genome Sequence of Odoribacter laneus YIT 12061.</title>
        <authorList>
            <consortium name="The Broad Institute Genome Sequencing Platform"/>
            <person name="Earl A."/>
            <person name="Ward D."/>
            <person name="Feldgarden M."/>
            <person name="Gevers D."/>
            <person name="Morotomi M."/>
            <person name="Young S.K."/>
            <person name="Zeng Q."/>
            <person name="Gargeya S."/>
            <person name="Fitzgerald M."/>
            <person name="Haas B."/>
            <person name="Abouelleil A."/>
            <person name="Alvarado L."/>
            <person name="Arachchi H.M."/>
            <person name="Berlin A."/>
            <person name="Chapman S.B."/>
            <person name="Gearin G."/>
            <person name="Goldberg J."/>
            <person name="Griggs A."/>
            <person name="Gujja S."/>
            <person name="Hansen M."/>
            <person name="Heiman D."/>
            <person name="Howarth C."/>
            <person name="Larimer J."/>
            <person name="Lui A."/>
            <person name="MacDonald P.J.P."/>
            <person name="McCowen C."/>
            <person name="Montmayeur A."/>
            <person name="Murphy C."/>
            <person name="Neiman D."/>
            <person name="Pearson M."/>
            <person name="Priest M."/>
            <person name="Roberts A."/>
            <person name="Saif S."/>
            <person name="Shea T."/>
            <person name="Sisk P."/>
            <person name="Stolte C."/>
            <person name="Sykes S."/>
            <person name="Wortman J."/>
            <person name="Nusbaum C."/>
            <person name="Birren B."/>
        </authorList>
    </citation>
    <scope>NUCLEOTIDE SEQUENCE [LARGE SCALE GENOMIC DNA]</scope>
    <source>
        <strain evidence="2 3">YIT 12061</strain>
    </source>
</reference>
<dbReference type="STRING" id="742817.HMPREF9449_01816"/>
<dbReference type="PATRIC" id="fig|742817.3.peg.1931"/>
<evidence type="ECO:0008006" key="4">
    <source>
        <dbReference type="Google" id="ProtNLM"/>
    </source>
</evidence>
<sequence>MKNIFLLFLCLASLMFTARAQENRKAKDSGFEKSIALAESNRFLIEVNRAFPLGGKSVDLFSNRGRITVTDSIAKGFLPFFGRAYSSLPGEDGGISFDGKMEKRELKVKEKKKGKHLLYRFSVKGENDTYELFLDITANGSCSLSVRSNRKSQISYEGTISPLPSGTPEH</sequence>
<evidence type="ECO:0000313" key="3">
    <source>
        <dbReference type="Proteomes" id="UP000004892"/>
    </source>
</evidence>
<dbReference type="HOGENOM" id="CLU_122390_1_0_10"/>
<comment type="caution">
    <text evidence="2">The sequence shown here is derived from an EMBL/GenBank/DDBJ whole genome shotgun (WGS) entry which is preliminary data.</text>
</comment>
<dbReference type="Gene3D" id="2.40.128.410">
    <property type="match status" value="1"/>
</dbReference>
<dbReference type="InterPro" id="IPR025347">
    <property type="entry name" value="DUF4251"/>
</dbReference>
<keyword evidence="3" id="KW-1185">Reference proteome</keyword>
<name>H1DHT0_9BACT</name>
<keyword evidence="1" id="KW-0732">Signal</keyword>
<accession>H1DHT0</accession>
<feature type="chain" id="PRO_5003548706" description="DUF4251 domain-containing protein" evidence="1">
    <location>
        <begin position="21"/>
        <end position="170"/>
    </location>
</feature>
<gene>
    <name evidence="2" type="ORF">HMPREF9449_01816</name>
</gene>
<dbReference type="Pfam" id="PF14059">
    <property type="entry name" value="DUF4251"/>
    <property type="match status" value="1"/>
</dbReference>
<feature type="signal peptide" evidence="1">
    <location>
        <begin position="1"/>
        <end position="20"/>
    </location>
</feature>
<dbReference type="Proteomes" id="UP000004892">
    <property type="component" value="Unassembled WGS sequence"/>
</dbReference>
<dbReference type="EMBL" id="ADMC01000023">
    <property type="protein sequence ID" value="EHP47209.1"/>
    <property type="molecule type" value="Genomic_DNA"/>
</dbReference>
<dbReference type="eggNOG" id="ENOG50330M9">
    <property type="taxonomic scope" value="Bacteria"/>
</dbReference>
<dbReference type="AlphaFoldDB" id="H1DHT0"/>
<evidence type="ECO:0000313" key="2">
    <source>
        <dbReference type="EMBL" id="EHP47209.1"/>
    </source>
</evidence>